<reference evidence="1" key="1">
    <citation type="submission" date="2018-06" db="EMBL/GenBank/DDBJ databases">
        <authorList>
            <person name="Zhirakovskaya E."/>
        </authorList>
    </citation>
    <scope>NUCLEOTIDE SEQUENCE</scope>
</reference>
<dbReference type="AlphaFoldDB" id="A0A3B1CDY8"/>
<sequence length="282" mass="32764">MILLVSLLQLLMMFTITSSNVKDIFPQIEGYQEMGELEIYNPDNLYDCIDGAADSYLKYDFEELQLMRYKGNKEQFLKIEVYKHADKDNAFGIYSNERPLEGNWVDVGAQGYYESKVLNFYKGKYYVKLMGFKIDNIEEFLLNIAREVADNLEGDNKLPKLLTLFPAEGKIENSGRFINKNFLGYESLTKVFTTEYNADSKSFKIFITQKNDVKSCRKMLEDYFVSIKNDTKNIKEGFIYVKDPYQGEYDILWQGNIVAGVIDSPDAELNKKYLEKISKNLK</sequence>
<protein>
    <submittedName>
        <fullName evidence="1">Uncharacterized protein</fullName>
    </submittedName>
</protein>
<dbReference type="Pfam" id="PF20244">
    <property type="entry name" value="DUF6599"/>
    <property type="match status" value="1"/>
</dbReference>
<gene>
    <name evidence="1" type="ORF">MNBD_IGNAVI01-210</name>
</gene>
<proteinExistence type="predicted"/>
<accession>A0A3B1CDY8</accession>
<organism evidence="1">
    <name type="scientific">hydrothermal vent metagenome</name>
    <dbReference type="NCBI Taxonomy" id="652676"/>
    <lineage>
        <taxon>unclassified sequences</taxon>
        <taxon>metagenomes</taxon>
        <taxon>ecological metagenomes</taxon>
    </lineage>
</organism>
<evidence type="ECO:0000313" key="1">
    <source>
        <dbReference type="EMBL" id="VAX16945.1"/>
    </source>
</evidence>
<dbReference type="EMBL" id="UOGD01000067">
    <property type="protein sequence ID" value="VAX16945.1"/>
    <property type="molecule type" value="Genomic_DNA"/>
</dbReference>
<dbReference type="InterPro" id="IPR046534">
    <property type="entry name" value="DUF6599"/>
</dbReference>
<name>A0A3B1CDY8_9ZZZZ</name>